<feature type="transmembrane region" description="Helical" evidence="6">
    <location>
        <begin position="220"/>
        <end position="244"/>
    </location>
</feature>
<protein>
    <submittedName>
        <fullName evidence="7">Ethanolamine transporter</fullName>
    </submittedName>
</protein>
<feature type="transmembrane region" description="Helical" evidence="6">
    <location>
        <begin position="350"/>
        <end position="370"/>
    </location>
</feature>
<dbReference type="InterPro" id="IPR050367">
    <property type="entry name" value="APC_superfamily"/>
</dbReference>
<gene>
    <name evidence="7" type="ordered locus">Runsl_3745</name>
</gene>
<reference evidence="8" key="1">
    <citation type="submission" date="2011-06" db="EMBL/GenBank/DDBJ databases">
        <title>The complete genome of chromosome of Runella slithyformis DSM 19594.</title>
        <authorList>
            <consortium name="US DOE Joint Genome Institute (JGI-PGF)"/>
            <person name="Lucas S."/>
            <person name="Han J."/>
            <person name="Lapidus A."/>
            <person name="Bruce D."/>
            <person name="Goodwin L."/>
            <person name="Pitluck S."/>
            <person name="Peters L."/>
            <person name="Kyrpides N."/>
            <person name="Mavromatis K."/>
            <person name="Ivanova N."/>
            <person name="Ovchinnikova G."/>
            <person name="Zhang X."/>
            <person name="Misra M."/>
            <person name="Detter J.C."/>
            <person name="Tapia R."/>
            <person name="Han C."/>
            <person name="Land M."/>
            <person name="Hauser L."/>
            <person name="Markowitz V."/>
            <person name="Cheng J.-F."/>
            <person name="Hugenholtz P."/>
            <person name="Woyke T."/>
            <person name="Wu D."/>
            <person name="Tindall B."/>
            <person name="Faehrich R."/>
            <person name="Brambilla E."/>
            <person name="Klenk H.-P."/>
            <person name="Eisen J.A."/>
        </authorList>
    </citation>
    <scope>NUCLEOTIDE SEQUENCE [LARGE SCALE GENOMIC DNA]</scope>
    <source>
        <strain evidence="8">ATCC 29530 / DSM 19594 / LMG 11500 / NCIMB 11436 / LSU 4</strain>
    </source>
</reference>
<evidence type="ECO:0000313" key="7">
    <source>
        <dbReference type="EMBL" id="AEI50103.1"/>
    </source>
</evidence>
<dbReference type="PIRSF" id="PIRSF006060">
    <property type="entry name" value="AA_transporter"/>
    <property type="match status" value="1"/>
</dbReference>
<feature type="transmembrane region" description="Helical" evidence="6">
    <location>
        <begin position="12"/>
        <end position="32"/>
    </location>
</feature>
<feature type="transmembrane region" description="Helical" evidence="6">
    <location>
        <begin position="326"/>
        <end position="344"/>
    </location>
</feature>
<feature type="transmembrane region" description="Helical" evidence="6">
    <location>
        <begin position="148"/>
        <end position="168"/>
    </location>
</feature>
<keyword evidence="4 6" id="KW-1133">Transmembrane helix</keyword>
<keyword evidence="2" id="KW-1003">Cell membrane</keyword>
<evidence type="ECO:0000256" key="3">
    <source>
        <dbReference type="ARBA" id="ARBA00022692"/>
    </source>
</evidence>
<keyword evidence="3 6" id="KW-0812">Transmembrane</keyword>
<feature type="transmembrane region" description="Helical" evidence="6">
    <location>
        <begin position="44"/>
        <end position="66"/>
    </location>
</feature>
<feature type="transmembrane region" description="Helical" evidence="6">
    <location>
        <begin position="390"/>
        <end position="408"/>
    </location>
</feature>
<dbReference type="RefSeq" id="WP_013929406.1">
    <property type="nucleotide sequence ID" value="NC_015703.1"/>
</dbReference>
<name>A0A7U4E6Y5_RUNSL</name>
<dbReference type="KEGG" id="rsi:Runsl_3745"/>
<feature type="transmembrane region" description="Helical" evidence="6">
    <location>
        <begin position="87"/>
        <end position="112"/>
    </location>
</feature>
<dbReference type="InterPro" id="IPR004757">
    <property type="entry name" value="EtNH_permease"/>
</dbReference>
<sequence length="443" mass="47118">MAQNENLQRSLTPTLLWGLGVGYVISGMYFGWNFGLEKGGTLGMAVATGLAVVMYVCFTLGYAELACAIPKAGGVFDYATRALGRDWGFLAGMAQVFEFVLAPPAIAVGIGAHINLFFPQLPPTYAALGAYLLFTLLNTVGVKLAATFELLITFLAVAGLIIFAGATYNQISIRHLTSNALPNGWAGVWAAIPFSIWFFLGIEGLANAAEESQNPQRDLIRGFASAMTTLVVLCAFTFLCSVGVGGWEAVVYKSDGTTSDSPLPLALARLVGDETPLYFAVIIFGLFGLVASFHGLLMAAGRATFEMGRIGHFPKVLGQVHSAFKTPANALAINMLVGVLVLFSNTAAEIIILSVLGALTLYCFGSVCVLQLRRKEPTLKRPFLSPAYPLVPLCALLLSGAALVAVALSNPVLTGYYAGALAVAFVLYKLFNRKEQEIDGYLH</sequence>
<dbReference type="NCBIfam" id="TIGR00908">
    <property type="entry name" value="2A0305"/>
    <property type="match status" value="1"/>
</dbReference>
<feature type="transmembrane region" description="Helical" evidence="6">
    <location>
        <begin position="188"/>
        <end position="208"/>
    </location>
</feature>
<organism evidence="7 8">
    <name type="scientific">Runella slithyformis (strain ATCC 29530 / DSM 19594 / LMG 11500 / NCIMB 11436 / LSU 4)</name>
    <dbReference type="NCBI Taxonomy" id="761193"/>
    <lineage>
        <taxon>Bacteria</taxon>
        <taxon>Pseudomonadati</taxon>
        <taxon>Bacteroidota</taxon>
        <taxon>Cytophagia</taxon>
        <taxon>Cytophagales</taxon>
        <taxon>Spirosomataceae</taxon>
        <taxon>Runella</taxon>
    </lineage>
</organism>
<evidence type="ECO:0000256" key="5">
    <source>
        <dbReference type="ARBA" id="ARBA00023136"/>
    </source>
</evidence>
<evidence type="ECO:0000256" key="4">
    <source>
        <dbReference type="ARBA" id="ARBA00022989"/>
    </source>
</evidence>
<proteinExistence type="predicted"/>
<dbReference type="EMBL" id="CP002859">
    <property type="protein sequence ID" value="AEI50103.1"/>
    <property type="molecule type" value="Genomic_DNA"/>
</dbReference>
<dbReference type="AlphaFoldDB" id="A0A7U4E6Y5"/>
<keyword evidence="8" id="KW-1185">Reference proteome</keyword>
<dbReference type="GO" id="GO:0005886">
    <property type="term" value="C:plasma membrane"/>
    <property type="evidence" value="ECO:0007669"/>
    <property type="project" value="UniProtKB-SubCell"/>
</dbReference>
<feature type="transmembrane region" description="Helical" evidence="6">
    <location>
        <begin position="124"/>
        <end position="141"/>
    </location>
</feature>
<dbReference type="GO" id="GO:0022857">
    <property type="term" value="F:transmembrane transporter activity"/>
    <property type="evidence" value="ECO:0007669"/>
    <property type="project" value="InterPro"/>
</dbReference>
<evidence type="ECO:0000256" key="6">
    <source>
        <dbReference type="SAM" id="Phobius"/>
    </source>
</evidence>
<comment type="subcellular location">
    <subcellularLocation>
        <location evidence="1">Cell membrane</location>
        <topology evidence="1">Multi-pass membrane protein</topology>
    </subcellularLocation>
</comment>
<dbReference type="InterPro" id="IPR002293">
    <property type="entry name" value="AA/rel_permease1"/>
</dbReference>
<evidence type="ECO:0000256" key="2">
    <source>
        <dbReference type="ARBA" id="ARBA00022475"/>
    </source>
</evidence>
<feature type="transmembrane region" description="Helical" evidence="6">
    <location>
        <begin position="277"/>
        <end position="305"/>
    </location>
</feature>
<reference evidence="7 8" key="2">
    <citation type="journal article" date="2012" name="Stand. Genomic Sci.">
        <title>Complete genome sequence of the aquatic bacterium Runella slithyformis type strain (LSU 4(T)).</title>
        <authorList>
            <person name="Copeland A."/>
            <person name="Zhang X."/>
            <person name="Misra M."/>
            <person name="Lapidus A."/>
            <person name="Nolan M."/>
            <person name="Lucas S."/>
            <person name="Deshpande S."/>
            <person name="Cheng J.F."/>
            <person name="Tapia R."/>
            <person name="Goodwin L.A."/>
            <person name="Pitluck S."/>
            <person name="Liolios K."/>
            <person name="Pagani I."/>
            <person name="Ivanova N."/>
            <person name="Mikhailova N."/>
            <person name="Pati A."/>
            <person name="Chen A."/>
            <person name="Palaniappan K."/>
            <person name="Land M."/>
            <person name="Hauser L."/>
            <person name="Pan C."/>
            <person name="Jeffries C.D."/>
            <person name="Detter J.C."/>
            <person name="Brambilla E.M."/>
            <person name="Rohde M."/>
            <person name="Djao O.D."/>
            <person name="Goker M."/>
            <person name="Sikorski J."/>
            <person name="Tindall B.J."/>
            <person name="Woyke T."/>
            <person name="Bristow J."/>
            <person name="Eisen J.A."/>
            <person name="Markowitz V."/>
            <person name="Hugenholtz P."/>
            <person name="Kyrpides N.C."/>
            <person name="Klenk H.P."/>
            <person name="Mavromatis K."/>
        </authorList>
    </citation>
    <scope>NUCLEOTIDE SEQUENCE [LARGE SCALE GENOMIC DNA]</scope>
    <source>
        <strain evidence="8">ATCC 29530 / DSM 19594 / LMG 11500 / NCIMB 11436 / LSU 4</strain>
    </source>
</reference>
<evidence type="ECO:0000313" key="8">
    <source>
        <dbReference type="Proteomes" id="UP000000493"/>
    </source>
</evidence>
<dbReference type="PANTHER" id="PTHR42770:SF7">
    <property type="entry name" value="MEMBRANE PROTEIN"/>
    <property type="match status" value="1"/>
</dbReference>
<accession>A0A7U4E6Y5</accession>
<dbReference type="Gene3D" id="1.20.1740.10">
    <property type="entry name" value="Amino acid/polyamine transporter I"/>
    <property type="match status" value="1"/>
</dbReference>
<keyword evidence="5 6" id="KW-0472">Membrane</keyword>
<feature type="transmembrane region" description="Helical" evidence="6">
    <location>
        <begin position="414"/>
        <end position="431"/>
    </location>
</feature>
<dbReference type="Pfam" id="PF13520">
    <property type="entry name" value="AA_permease_2"/>
    <property type="match status" value="1"/>
</dbReference>
<evidence type="ECO:0000256" key="1">
    <source>
        <dbReference type="ARBA" id="ARBA00004651"/>
    </source>
</evidence>
<dbReference type="PANTHER" id="PTHR42770">
    <property type="entry name" value="AMINO ACID TRANSPORTER-RELATED"/>
    <property type="match status" value="1"/>
</dbReference>
<dbReference type="Proteomes" id="UP000000493">
    <property type="component" value="Chromosome"/>
</dbReference>